<feature type="domain" description="HD/PDEase" evidence="1">
    <location>
        <begin position="53"/>
        <end position="178"/>
    </location>
</feature>
<dbReference type="Proteomes" id="UP000765802">
    <property type="component" value="Unassembled WGS sequence"/>
</dbReference>
<sequence>MTAPVPRKIVNDPVYGFITIDHPLVFRVISHPYYQRLRRIQQMAFAQLVYPGAVHTRLHHSLGAYHLMCNALNELRSKGAEITAEEDTAVKIAILLHDIGHGPYSHALEQTLIEGVHHESISLLIMQKLNQQFDGALDLAICIFTGKYHKPFLHQLISGQLDVDRMDYLTRDSFFTGVSEGVIGYDRILKMLTVHDGELMVEEKAIYSIEKFLVARRLMYWQVYLHKTVLCAEKMLVTIIRRARHLIRSGEIVTAPSRVLNYFLQQQEPVDIAQHLDKFCQLDDYDVMGAIKDWTGHPDKVLAALCRMLVDRQLLKVKLQAEPVSEEIISAQRRALAEQAGIGVEDAACLVFSGEASNTTYDPYEERINILFKDGTVKDISQVDNALIQHNLSRPVKKYYFCYLNPAAAPALLQGRTC</sequence>
<reference evidence="2 3" key="1">
    <citation type="submission" date="2016-07" db="EMBL/GenBank/DDBJ databases">
        <title>Genome analysis of Flavihumibacter stibioxidans YS-17.</title>
        <authorList>
            <person name="Shi K."/>
            <person name="Han Y."/>
            <person name="Wang G."/>
        </authorList>
    </citation>
    <scope>NUCLEOTIDE SEQUENCE [LARGE SCALE GENOMIC DNA]</scope>
    <source>
        <strain evidence="2 3">YS-17</strain>
    </source>
</reference>
<dbReference type="InterPro" id="IPR050135">
    <property type="entry name" value="dGTPase-like"/>
</dbReference>
<organism evidence="2 3">
    <name type="scientific">Flavihumibacter stibioxidans</name>
    <dbReference type="NCBI Taxonomy" id="1834163"/>
    <lineage>
        <taxon>Bacteria</taxon>
        <taxon>Pseudomonadati</taxon>
        <taxon>Bacteroidota</taxon>
        <taxon>Chitinophagia</taxon>
        <taxon>Chitinophagales</taxon>
        <taxon>Chitinophagaceae</taxon>
        <taxon>Flavihumibacter</taxon>
    </lineage>
</organism>
<dbReference type="CDD" id="cd00077">
    <property type="entry name" value="HDc"/>
    <property type="match status" value="1"/>
</dbReference>
<evidence type="ECO:0000259" key="1">
    <source>
        <dbReference type="SMART" id="SM00471"/>
    </source>
</evidence>
<protein>
    <submittedName>
        <fullName evidence="2">Phosphohydrolase</fullName>
    </submittedName>
</protein>
<dbReference type="Pfam" id="PF01966">
    <property type="entry name" value="HD"/>
    <property type="match status" value="1"/>
</dbReference>
<dbReference type="InterPro" id="IPR003607">
    <property type="entry name" value="HD/PDEase_dom"/>
</dbReference>
<dbReference type="PANTHER" id="PTHR11373">
    <property type="entry name" value="DEOXYNUCLEOSIDE TRIPHOSPHATE TRIPHOSPHOHYDROLASE"/>
    <property type="match status" value="1"/>
</dbReference>
<dbReference type="SUPFAM" id="SSF109604">
    <property type="entry name" value="HD-domain/PDEase-like"/>
    <property type="match status" value="1"/>
</dbReference>
<dbReference type="Gene3D" id="1.10.3210.10">
    <property type="entry name" value="Hypothetical protein af1432"/>
    <property type="match status" value="1"/>
</dbReference>
<evidence type="ECO:0000313" key="3">
    <source>
        <dbReference type="Proteomes" id="UP000765802"/>
    </source>
</evidence>
<proteinExistence type="predicted"/>
<dbReference type="InterPro" id="IPR006674">
    <property type="entry name" value="HD_domain"/>
</dbReference>
<dbReference type="EMBL" id="MBUA01000012">
    <property type="protein sequence ID" value="MBC6490849.1"/>
    <property type="molecule type" value="Genomic_DNA"/>
</dbReference>
<evidence type="ECO:0000313" key="2">
    <source>
        <dbReference type="EMBL" id="MBC6490849.1"/>
    </source>
</evidence>
<dbReference type="SMART" id="SM00471">
    <property type="entry name" value="HDc"/>
    <property type="match status" value="1"/>
</dbReference>
<accession>A0ABR7M748</accession>
<dbReference type="InterPro" id="IPR045509">
    <property type="entry name" value="HD_assoc_2"/>
</dbReference>
<dbReference type="Pfam" id="PF19276">
    <property type="entry name" value="HD_assoc_2"/>
    <property type="match status" value="1"/>
</dbReference>
<dbReference type="PANTHER" id="PTHR11373:SF4">
    <property type="entry name" value="DEOXYNUCLEOSIDE TRIPHOSPHATE TRIPHOSPHOHYDROLASE SAMHD1"/>
    <property type="match status" value="1"/>
</dbReference>
<keyword evidence="3" id="KW-1185">Reference proteome</keyword>
<name>A0ABR7M748_9BACT</name>
<comment type="caution">
    <text evidence="2">The sequence shown here is derived from an EMBL/GenBank/DDBJ whole genome shotgun (WGS) entry which is preliminary data.</text>
</comment>
<gene>
    <name evidence="2" type="ORF">BC349_07385</name>
</gene>